<name>A0A645IG48_9ZZZZ</name>
<proteinExistence type="predicted"/>
<dbReference type="AlphaFoldDB" id="A0A645IG48"/>
<evidence type="ECO:0000313" key="1">
    <source>
        <dbReference type="EMBL" id="MPN49936.1"/>
    </source>
</evidence>
<comment type="caution">
    <text evidence="1">The sequence shown here is derived from an EMBL/GenBank/DDBJ whole genome shotgun (WGS) entry which is preliminary data.</text>
</comment>
<reference evidence="1" key="1">
    <citation type="submission" date="2019-08" db="EMBL/GenBank/DDBJ databases">
        <authorList>
            <person name="Kucharzyk K."/>
            <person name="Murdoch R.W."/>
            <person name="Higgins S."/>
            <person name="Loffler F."/>
        </authorList>
    </citation>
    <scope>NUCLEOTIDE SEQUENCE</scope>
</reference>
<sequence length="72" mass="8115">MIGNGHERTACIQIDRVPGTDQRERGFCNCNLLARVFPRTFTVYTLDLKRGGLHGDDAAMYTADMPLLLQLF</sequence>
<dbReference type="EMBL" id="VSSQ01113646">
    <property type="protein sequence ID" value="MPN49936.1"/>
    <property type="molecule type" value="Genomic_DNA"/>
</dbReference>
<gene>
    <name evidence="1" type="ORF">SDC9_197560</name>
</gene>
<organism evidence="1">
    <name type="scientific">bioreactor metagenome</name>
    <dbReference type="NCBI Taxonomy" id="1076179"/>
    <lineage>
        <taxon>unclassified sequences</taxon>
        <taxon>metagenomes</taxon>
        <taxon>ecological metagenomes</taxon>
    </lineage>
</organism>
<accession>A0A645IG48</accession>
<protein>
    <submittedName>
        <fullName evidence="1">Uncharacterized protein</fullName>
    </submittedName>
</protein>